<sequence>MLVNEGARKSGGKRVGGWEGSLTHLDDRSNDNRWTDATDLVEPGNFLAPLISLGLVLTFTLWHNGSPKTNLFHLICVPN</sequence>
<reference evidence="3 4" key="1">
    <citation type="submission" date="2019-02" db="EMBL/GenBank/DDBJ databases">
        <title>Deep-cultivation of Planctomycetes and their phenomic and genomic characterization uncovers novel biology.</title>
        <authorList>
            <person name="Wiegand S."/>
            <person name="Jogler M."/>
            <person name="Boedeker C."/>
            <person name="Pinto D."/>
            <person name="Vollmers J."/>
            <person name="Rivas-Marin E."/>
            <person name="Kohn T."/>
            <person name="Peeters S.H."/>
            <person name="Heuer A."/>
            <person name="Rast P."/>
            <person name="Oberbeckmann S."/>
            <person name="Bunk B."/>
            <person name="Jeske O."/>
            <person name="Meyerdierks A."/>
            <person name="Storesund J.E."/>
            <person name="Kallscheuer N."/>
            <person name="Luecker S."/>
            <person name="Lage O.M."/>
            <person name="Pohl T."/>
            <person name="Merkel B.J."/>
            <person name="Hornburger P."/>
            <person name="Mueller R.-W."/>
            <person name="Bruemmer F."/>
            <person name="Labrenz M."/>
            <person name="Spormann A.M."/>
            <person name="Op Den Camp H."/>
            <person name="Overmann J."/>
            <person name="Amann R."/>
            <person name="Jetten M.S.M."/>
            <person name="Mascher T."/>
            <person name="Medema M.H."/>
            <person name="Devos D.P."/>
            <person name="Kaster A.-K."/>
            <person name="Ovreas L."/>
            <person name="Rohde M."/>
            <person name="Galperin M.Y."/>
            <person name="Jogler C."/>
        </authorList>
    </citation>
    <scope>NUCLEOTIDE SEQUENCE [LARGE SCALE GENOMIC DNA]</scope>
    <source>
        <strain evidence="3 4">Poly41</strain>
    </source>
</reference>
<keyword evidence="2" id="KW-0812">Transmembrane</keyword>
<name>A0A5C6E0J3_9BACT</name>
<feature type="region of interest" description="Disordered" evidence="1">
    <location>
        <begin position="1"/>
        <end position="33"/>
    </location>
</feature>
<protein>
    <submittedName>
        <fullName evidence="3">Uncharacterized protein</fullName>
    </submittedName>
</protein>
<dbReference type="AlphaFoldDB" id="A0A5C6E0J3"/>
<accession>A0A5C6E0J3</accession>
<dbReference type="Proteomes" id="UP000319143">
    <property type="component" value="Unassembled WGS sequence"/>
</dbReference>
<feature type="transmembrane region" description="Helical" evidence="2">
    <location>
        <begin position="46"/>
        <end position="62"/>
    </location>
</feature>
<keyword evidence="2" id="KW-1133">Transmembrane helix</keyword>
<feature type="compositionally biased region" description="Basic and acidic residues" evidence="1">
    <location>
        <begin position="24"/>
        <end position="33"/>
    </location>
</feature>
<comment type="caution">
    <text evidence="3">The sequence shown here is derived from an EMBL/GenBank/DDBJ whole genome shotgun (WGS) entry which is preliminary data.</text>
</comment>
<keyword evidence="4" id="KW-1185">Reference proteome</keyword>
<evidence type="ECO:0000256" key="1">
    <source>
        <dbReference type="SAM" id="MobiDB-lite"/>
    </source>
</evidence>
<organism evidence="3 4">
    <name type="scientific">Novipirellula artificiosorum</name>
    <dbReference type="NCBI Taxonomy" id="2528016"/>
    <lineage>
        <taxon>Bacteria</taxon>
        <taxon>Pseudomonadati</taxon>
        <taxon>Planctomycetota</taxon>
        <taxon>Planctomycetia</taxon>
        <taxon>Pirellulales</taxon>
        <taxon>Pirellulaceae</taxon>
        <taxon>Novipirellula</taxon>
    </lineage>
</organism>
<evidence type="ECO:0000313" key="4">
    <source>
        <dbReference type="Proteomes" id="UP000319143"/>
    </source>
</evidence>
<keyword evidence="2" id="KW-0472">Membrane</keyword>
<evidence type="ECO:0000256" key="2">
    <source>
        <dbReference type="SAM" id="Phobius"/>
    </source>
</evidence>
<evidence type="ECO:0000313" key="3">
    <source>
        <dbReference type="EMBL" id="TWU40866.1"/>
    </source>
</evidence>
<dbReference type="EMBL" id="SJPV01000002">
    <property type="protein sequence ID" value="TWU40866.1"/>
    <property type="molecule type" value="Genomic_DNA"/>
</dbReference>
<proteinExistence type="predicted"/>
<gene>
    <name evidence="3" type="ORF">Poly41_17010</name>
</gene>